<evidence type="ECO:0000259" key="4">
    <source>
        <dbReference type="Pfam" id="PF20737"/>
    </source>
</evidence>
<gene>
    <name evidence="5" type="ORF">SAMN06297387_12669</name>
</gene>
<feature type="compositionally biased region" description="Low complexity" evidence="1">
    <location>
        <begin position="15"/>
        <end position="29"/>
    </location>
</feature>
<dbReference type="RefSeq" id="WP_097233784.1">
    <property type="nucleotide sequence ID" value="NZ_OCNE01000026.1"/>
</dbReference>
<dbReference type="InterPro" id="IPR049049">
    <property type="entry name" value="Beta-AFase-like_GH127_C"/>
</dbReference>
<dbReference type="Pfam" id="PF07944">
    <property type="entry name" value="Beta-AFase-like_GH127_cat"/>
    <property type="match status" value="1"/>
</dbReference>
<dbReference type="OrthoDB" id="9757939at2"/>
<feature type="domain" description="Non-reducing end beta-L-arabinofuranosidase-like GH127 catalytic" evidence="2">
    <location>
        <begin position="40"/>
        <end position="428"/>
    </location>
</feature>
<proteinExistence type="predicted"/>
<dbReference type="AlphaFoldDB" id="A0A286E6V7"/>
<dbReference type="Proteomes" id="UP000219072">
    <property type="component" value="Unassembled WGS sequence"/>
</dbReference>
<feature type="compositionally biased region" description="Polar residues" evidence="1">
    <location>
        <begin position="1"/>
        <end position="10"/>
    </location>
</feature>
<sequence>MPQTETTSTVRPEEPLAAPADPRGAPGARLVPVPLRAAALTGGPLAEARERNRTVTLETIYRRCEECGAIDNLRRAGGLLAGDPVADFRGAFYADSDVHKWLEAACWQLAEGAAGGEAGDGALRARVDEVVTVLEAAQDEDGYLNSYFVGERAARRWGNLRDEHEMYCGGHLVQAAVAHFRATGERRLLAVAERFAAHVWSVFGPGRRPGADGHPGYETALVELARATGDPRYLEQALWFVEQHGATPPAIGGRAYHLDHEPLAAQREVVGHAVRALYLYTGATDLLTELPERAASLAPAVDALWRDLTDRKRYVTGGAGSRHDGEAFGAAWELDDERAYAESCASVAHFQWAWRMLLRSGVGAGRGAGELRDAMEQVLHNGLLSGVGLDGEHFFYVNPLADNGGHRRSPWFGTACCPPNLARLVAALPAYAYAVDSVDPATLWVLLLAEGRVRAEVAGGTLELAVSTAYPWEGGVRVEVVRAPDAECGIALPAPGWADAPVEWAVDGVGVPGEAVDGFTVLRRRWRAGEVLGGAYPLTVRPVVAHPWVRAAHGRTALTRGPLVFCLEQADHPGVDVRDIAVAASAGGWKAEWRPELLGGAVVLRGEGLARPAPAADAPLYRSAGAREVGERERVALTAVPYRLWANREAGPMQVWLPEV</sequence>
<dbReference type="EMBL" id="OCNE01000026">
    <property type="protein sequence ID" value="SOD66648.1"/>
    <property type="molecule type" value="Genomic_DNA"/>
</dbReference>
<dbReference type="Pfam" id="PF20737">
    <property type="entry name" value="Glyco_hydro127C"/>
    <property type="match status" value="1"/>
</dbReference>
<keyword evidence="6" id="KW-1185">Reference proteome</keyword>
<dbReference type="InterPro" id="IPR049046">
    <property type="entry name" value="Beta-AFase-like_GH127_middle"/>
</dbReference>
<dbReference type="PANTHER" id="PTHR43465:SF2">
    <property type="entry name" value="DUF1680 DOMAIN PROTEIN (AFU_ORTHOLOGUE AFUA_1G08910)"/>
    <property type="match status" value="1"/>
</dbReference>
<feature type="region of interest" description="Disordered" evidence="1">
    <location>
        <begin position="1"/>
        <end position="29"/>
    </location>
</feature>
<accession>A0A286E6V7</accession>
<feature type="domain" description="Non-reducing end beta-L-arabinofuranosidase-like GH127 C-terminal" evidence="4">
    <location>
        <begin position="540"/>
        <end position="658"/>
    </location>
</feature>
<protein>
    <recommendedName>
        <fullName evidence="7">Glycoside hydrolase family 127 protein</fullName>
    </recommendedName>
</protein>
<dbReference type="InterPro" id="IPR012878">
    <property type="entry name" value="Beta-AFase-like_GH127_cat"/>
</dbReference>
<evidence type="ECO:0000259" key="3">
    <source>
        <dbReference type="Pfam" id="PF20736"/>
    </source>
</evidence>
<evidence type="ECO:0000313" key="5">
    <source>
        <dbReference type="EMBL" id="SOD66648.1"/>
    </source>
</evidence>
<dbReference type="PANTHER" id="PTHR43465">
    <property type="entry name" value="DUF1680 DOMAIN PROTEIN (AFU_ORTHOLOGUE AFUA_1G08910)"/>
    <property type="match status" value="1"/>
</dbReference>
<dbReference type="InterPro" id="IPR049174">
    <property type="entry name" value="Beta-AFase-like"/>
</dbReference>
<reference evidence="5 6" key="1">
    <citation type="submission" date="2017-09" db="EMBL/GenBank/DDBJ databases">
        <authorList>
            <person name="Ehlers B."/>
            <person name="Leendertz F.H."/>
        </authorList>
    </citation>
    <scope>NUCLEOTIDE SEQUENCE [LARGE SCALE GENOMIC DNA]</scope>
    <source>
        <strain evidence="5 6">CGMCC 4.7095</strain>
    </source>
</reference>
<feature type="domain" description="Non-reducing end beta-L-arabinofuranosidase-like GH127 middle" evidence="3">
    <location>
        <begin position="443"/>
        <end position="532"/>
    </location>
</feature>
<dbReference type="GO" id="GO:0005975">
    <property type="term" value="P:carbohydrate metabolic process"/>
    <property type="evidence" value="ECO:0007669"/>
    <property type="project" value="InterPro"/>
</dbReference>
<dbReference type="Pfam" id="PF20736">
    <property type="entry name" value="Glyco_hydro127M"/>
    <property type="match status" value="1"/>
</dbReference>
<evidence type="ECO:0008006" key="7">
    <source>
        <dbReference type="Google" id="ProtNLM"/>
    </source>
</evidence>
<evidence type="ECO:0000256" key="1">
    <source>
        <dbReference type="SAM" id="MobiDB-lite"/>
    </source>
</evidence>
<dbReference type="SUPFAM" id="SSF48208">
    <property type="entry name" value="Six-hairpin glycosidases"/>
    <property type="match status" value="1"/>
</dbReference>
<evidence type="ECO:0000313" key="6">
    <source>
        <dbReference type="Proteomes" id="UP000219072"/>
    </source>
</evidence>
<organism evidence="5 6">
    <name type="scientific">Streptomyces zhaozhouensis</name>
    <dbReference type="NCBI Taxonomy" id="1300267"/>
    <lineage>
        <taxon>Bacteria</taxon>
        <taxon>Bacillati</taxon>
        <taxon>Actinomycetota</taxon>
        <taxon>Actinomycetes</taxon>
        <taxon>Kitasatosporales</taxon>
        <taxon>Streptomycetaceae</taxon>
        <taxon>Streptomyces</taxon>
    </lineage>
</organism>
<dbReference type="InterPro" id="IPR008928">
    <property type="entry name" value="6-hairpin_glycosidase_sf"/>
</dbReference>
<evidence type="ECO:0000259" key="2">
    <source>
        <dbReference type="Pfam" id="PF07944"/>
    </source>
</evidence>
<name>A0A286E6V7_9ACTN</name>